<protein>
    <recommendedName>
        <fullName evidence="2">thioredoxin-dependent peroxiredoxin</fullName>
        <ecNumber evidence="2">1.11.1.24</ecNumber>
    </recommendedName>
</protein>
<dbReference type="AlphaFoldDB" id="A0A9Q0LBD2"/>
<proteinExistence type="inferred from homology"/>
<name>A0A9Q0LBD2_ANAIG</name>
<dbReference type="GO" id="GO:0033554">
    <property type="term" value="P:cellular response to stress"/>
    <property type="evidence" value="ECO:0007669"/>
    <property type="project" value="TreeGrafter"/>
</dbReference>
<comment type="catalytic activity">
    <reaction evidence="8">
        <text>a hydroperoxide + [thioredoxin]-dithiol = an alcohol + [thioredoxin]-disulfide + H2O</text>
        <dbReference type="Rhea" id="RHEA:62620"/>
        <dbReference type="Rhea" id="RHEA-COMP:10698"/>
        <dbReference type="Rhea" id="RHEA-COMP:10700"/>
        <dbReference type="ChEBI" id="CHEBI:15377"/>
        <dbReference type="ChEBI" id="CHEBI:29950"/>
        <dbReference type="ChEBI" id="CHEBI:30879"/>
        <dbReference type="ChEBI" id="CHEBI:35924"/>
        <dbReference type="ChEBI" id="CHEBI:50058"/>
        <dbReference type="EC" id="1.11.1.24"/>
    </reaction>
</comment>
<gene>
    <name evidence="12" type="ORF">M0811_02314</name>
</gene>
<dbReference type="FunFam" id="3.40.30.10:FF:000003">
    <property type="entry name" value="Peroxiredoxin 1"/>
    <property type="match status" value="1"/>
</dbReference>
<dbReference type="SUPFAM" id="SSF52833">
    <property type="entry name" value="Thioredoxin-like"/>
    <property type="match status" value="1"/>
</dbReference>
<dbReference type="PROSITE" id="PS51352">
    <property type="entry name" value="THIOREDOXIN_2"/>
    <property type="match status" value="1"/>
</dbReference>
<keyword evidence="4 9" id="KW-0049">Antioxidant</keyword>
<evidence type="ECO:0000256" key="2">
    <source>
        <dbReference type="ARBA" id="ARBA00013017"/>
    </source>
</evidence>
<keyword evidence="6" id="KW-1015">Disulfide bond</keyword>
<dbReference type="InterPro" id="IPR036249">
    <property type="entry name" value="Thioredoxin-like_sf"/>
</dbReference>
<organism evidence="12 13">
    <name type="scientific">Anaeramoeba ignava</name>
    <name type="common">Anaerobic marine amoeba</name>
    <dbReference type="NCBI Taxonomy" id="1746090"/>
    <lineage>
        <taxon>Eukaryota</taxon>
        <taxon>Metamonada</taxon>
        <taxon>Anaeramoebidae</taxon>
        <taxon>Anaeramoeba</taxon>
    </lineage>
</organism>
<comment type="function">
    <text evidence="9">Thiol-specific peroxidase that catalyzes the reduction of hydrogen peroxide and organic hydroperoxides to water and alcohols, respectively.</text>
</comment>
<evidence type="ECO:0000256" key="6">
    <source>
        <dbReference type="ARBA" id="ARBA00023157"/>
    </source>
</evidence>
<evidence type="ECO:0000256" key="7">
    <source>
        <dbReference type="ARBA" id="ARBA00023284"/>
    </source>
</evidence>
<evidence type="ECO:0000313" key="12">
    <source>
        <dbReference type="EMBL" id="KAJ5069737.1"/>
    </source>
</evidence>
<keyword evidence="5 9" id="KW-0560">Oxidoreductase</keyword>
<dbReference type="GO" id="GO:0008379">
    <property type="term" value="F:thioredoxin peroxidase activity"/>
    <property type="evidence" value="ECO:0007669"/>
    <property type="project" value="TreeGrafter"/>
</dbReference>
<dbReference type="Gene3D" id="3.40.30.10">
    <property type="entry name" value="Glutaredoxin"/>
    <property type="match status" value="1"/>
</dbReference>
<evidence type="ECO:0000259" key="11">
    <source>
        <dbReference type="PROSITE" id="PS51352"/>
    </source>
</evidence>
<dbReference type="OrthoDB" id="185659at2759"/>
<evidence type="ECO:0000256" key="5">
    <source>
        <dbReference type="ARBA" id="ARBA00023002"/>
    </source>
</evidence>
<sequence length="195" mass="21967">MATVLKPAPDFKAPTVFNMTFEDMTLKDLYGGKQWLVFFFYPADFTFVCPTELIAFSDSIELFHKIDCNVAACSTDTVYTHFAWISQPRKEGGLGEMKIPIVADHNLKISKDYGVLIEDGTALRGLFIIDPKGIVRHITINDQPIGRSVNETLRVVKALQHFEKHGEVCAVNWQEGDDTIKPDPIGAKEYFSKHN</sequence>
<dbReference type="CDD" id="cd03015">
    <property type="entry name" value="PRX_Typ2cys"/>
    <property type="match status" value="1"/>
</dbReference>
<keyword evidence="13" id="KW-1185">Reference proteome</keyword>
<dbReference type="InterPro" id="IPR019479">
    <property type="entry name" value="Peroxiredoxin_C"/>
</dbReference>
<dbReference type="OMA" id="YSHHAWC"/>
<dbReference type="InterPro" id="IPR000866">
    <property type="entry name" value="AhpC/TSA"/>
</dbReference>
<comment type="caution">
    <text evidence="12">The sequence shown here is derived from an EMBL/GenBank/DDBJ whole genome shotgun (WGS) entry which is preliminary data.</text>
</comment>
<feature type="domain" description="Thioredoxin" evidence="11">
    <location>
        <begin position="2"/>
        <end position="161"/>
    </location>
</feature>
<evidence type="ECO:0000256" key="10">
    <source>
        <dbReference type="PIRSR" id="PIRSR000239-1"/>
    </source>
</evidence>
<dbReference type="EMBL" id="JAPDFW010000103">
    <property type="protein sequence ID" value="KAJ5069737.1"/>
    <property type="molecule type" value="Genomic_DNA"/>
</dbReference>
<dbReference type="GO" id="GO:0042744">
    <property type="term" value="P:hydrogen peroxide catabolic process"/>
    <property type="evidence" value="ECO:0007669"/>
    <property type="project" value="TreeGrafter"/>
</dbReference>
<evidence type="ECO:0000313" key="13">
    <source>
        <dbReference type="Proteomes" id="UP001149090"/>
    </source>
</evidence>
<evidence type="ECO:0000256" key="9">
    <source>
        <dbReference type="PIRNR" id="PIRNR000239"/>
    </source>
</evidence>
<evidence type="ECO:0000256" key="1">
    <source>
        <dbReference type="ARBA" id="ARBA00009796"/>
    </source>
</evidence>
<comment type="similarity">
    <text evidence="1">Belongs to the peroxiredoxin family. AhpC/Prx1 subfamily.</text>
</comment>
<dbReference type="Pfam" id="PF10417">
    <property type="entry name" value="1-cysPrx_C"/>
    <property type="match status" value="1"/>
</dbReference>
<dbReference type="Pfam" id="PF00578">
    <property type="entry name" value="AhpC-TSA"/>
    <property type="match status" value="1"/>
</dbReference>
<keyword evidence="7 9" id="KW-0676">Redox-active center</keyword>
<keyword evidence="3 9" id="KW-0575">Peroxidase</keyword>
<dbReference type="GO" id="GO:0006979">
    <property type="term" value="P:response to oxidative stress"/>
    <property type="evidence" value="ECO:0007669"/>
    <property type="project" value="TreeGrafter"/>
</dbReference>
<feature type="active site" description="Cysteine sulfenic acid (-SOH) intermediate; for peroxidase activity" evidence="10">
    <location>
        <position position="49"/>
    </location>
</feature>
<dbReference type="PANTHER" id="PTHR10681">
    <property type="entry name" value="THIOREDOXIN PEROXIDASE"/>
    <property type="match status" value="1"/>
</dbReference>
<dbReference type="EC" id="1.11.1.24" evidence="2"/>
<dbReference type="InterPro" id="IPR050217">
    <property type="entry name" value="Peroxiredoxin"/>
</dbReference>
<dbReference type="GO" id="GO:0045454">
    <property type="term" value="P:cell redox homeostasis"/>
    <property type="evidence" value="ECO:0007669"/>
    <property type="project" value="TreeGrafter"/>
</dbReference>
<dbReference type="GO" id="GO:0005829">
    <property type="term" value="C:cytosol"/>
    <property type="evidence" value="ECO:0007669"/>
    <property type="project" value="TreeGrafter"/>
</dbReference>
<dbReference type="InterPro" id="IPR013766">
    <property type="entry name" value="Thioredoxin_domain"/>
</dbReference>
<dbReference type="InterPro" id="IPR024706">
    <property type="entry name" value="Peroxiredoxin_AhpC-typ"/>
</dbReference>
<reference evidence="12" key="1">
    <citation type="submission" date="2022-10" db="EMBL/GenBank/DDBJ databases">
        <title>Novel sulphate-reducing endosymbionts in the free-living metamonad Anaeramoeba.</title>
        <authorList>
            <person name="Jerlstrom-Hultqvist J."/>
            <person name="Cepicka I."/>
            <person name="Gallot-Lavallee L."/>
            <person name="Salas-Leiva D."/>
            <person name="Curtis B.A."/>
            <person name="Zahonova K."/>
            <person name="Pipaliya S."/>
            <person name="Dacks J."/>
            <person name="Roger A.J."/>
        </authorList>
    </citation>
    <scope>NUCLEOTIDE SEQUENCE</scope>
    <source>
        <strain evidence="12">BMAN</strain>
    </source>
</reference>
<dbReference type="PANTHER" id="PTHR10681:SF171">
    <property type="entry name" value="PEROXIREDOXIN 4"/>
    <property type="match status" value="1"/>
</dbReference>
<dbReference type="Proteomes" id="UP001149090">
    <property type="component" value="Unassembled WGS sequence"/>
</dbReference>
<evidence type="ECO:0000256" key="4">
    <source>
        <dbReference type="ARBA" id="ARBA00022862"/>
    </source>
</evidence>
<dbReference type="PIRSF" id="PIRSF000239">
    <property type="entry name" value="AHPC"/>
    <property type="match status" value="1"/>
</dbReference>
<evidence type="ECO:0000256" key="8">
    <source>
        <dbReference type="ARBA" id="ARBA00049091"/>
    </source>
</evidence>
<evidence type="ECO:0000256" key="3">
    <source>
        <dbReference type="ARBA" id="ARBA00022559"/>
    </source>
</evidence>
<accession>A0A9Q0LBD2</accession>